<sequence length="136" mass="15702">MVVRIFSCITVCTIIFSIYGLFRVKDQVIALHYQLGEVSKQLTGESDRIHVLKVEQSYLTSPARLRKLASLYLQLDTVKVKQMISDPLLPESKKYAKSNEVGGSYFSKTNVKWRYKTIANNKYIKTVSTRKSEYIR</sequence>
<reference evidence="2" key="1">
    <citation type="submission" date="2024-01" db="EMBL/GenBank/DDBJ databases">
        <title>Sequencing the genomes of a sandfly, Sergentomyia squamirostris, and its two endosymbionts.</title>
        <authorList>
            <person name="Itokawa K."/>
            <person name="Sanjoba C."/>
        </authorList>
    </citation>
    <scope>NUCLEOTIDE SEQUENCE</scope>
    <source>
        <strain evidence="2">RiSSQ</strain>
    </source>
</reference>
<evidence type="ECO:0008006" key="3">
    <source>
        <dbReference type="Google" id="ProtNLM"/>
    </source>
</evidence>
<accession>A0AAT9G8R3</accession>
<organism evidence="2">
    <name type="scientific">Candidatus Tisiphia endosymbiont of Sergentomyia squamirostris</name>
    <dbReference type="NCBI Taxonomy" id="3113639"/>
    <lineage>
        <taxon>Bacteria</taxon>
        <taxon>Pseudomonadati</taxon>
        <taxon>Pseudomonadota</taxon>
        <taxon>Alphaproteobacteria</taxon>
        <taxon>Rickettsiales</taxon>
        <taxon>Rickettsiaceae</taxon>
        <taxon>Rickettsieae</taxon>
        <taxon>Candidatus Tisiphia</taxon>
    </lineage>
</organism>
<feature type="transmembrane region" description="Helical" evidence="1">
    <location>
        <begin position="5"/>
        <end position="22"/>
    </location>
</feature>
<evidence type="ECO:0000256" key="1">
    <source>
        <dbReference type="SAM" id="Phobius"/>
    </source>
</evidence>
<gene>
    <name evidence="2" type="ORF">DMENIID0002_08640</name>
</gene>
<keyword evidence="1" id="KW-0812">Transmembrane</keyword>
<dbReference type="AlphaFoldDB" id="A0AAT9G8R3"/>
<name>A0AAT9G8R3_9RICK</name>
<evidence type="ECO:0000313" key="2">
    <source>
        <dbReference type="EMBL" id="BFD46218.1"/>
    </source>
</evidence>
<keyword evidence="1" id="KW-0472">Membrane</keyword>
<protein>
    <recommendedName>
        <fullName evidence="3">Cell division protein FtsL</fullName>
    </recommendedName>
</protein>
<keyword evidence="1" id="KW-1133">Transmembrane helix</keyword>
<proteinExistence type="predicted"/>
<dbReference type="EMBL" id="AP029170">
    <property type="protein sequence ID" value="BFD46218.1"/>
    <property type="molecule type" value="Genomic_DNA"/>
</dbReference>